<dbReference type="Gene3D" id="3.40.630.30">
    <property type="match status" value="1"/>
</dbReference>
<dbReference type="SUPFAM" id="SSF55729">
    <property type="entry name" value="Acyl-CoA N-acyltransferases (Nat)"/>
    <property type="match status" value="1"/>
</dbReference>
<dbReference type="InterPro" id="IPR051531">
    <property type="entry name" value="N-acetyltransferase"/>
</dbReference>
<dbReference type="EMBL" id="CP042260">
    <property type="protein sequence ID" value="QDY67655.1"/>
    <property type="molecule type" value="Genomic_DNA"/>
</dbReference>
<dbReference type="Proteomes" id="UP000320717">
    <property type="component" value="Chromosome"/>
</dbReference>
<organism evidence="2 3">
    <name type="scientific">Glutamicibacter halophytocola</name>
    <dbReference type="NCBI Taxonomy" id="1933880"/>
    <lineage>
        <taxon>Bacteria</taxon>
        <taxon>Bacillati</taxon>
        <taxon>Actinomycetota</taxon>
        <taxon>Actinomycetes</taxon>
        <taxon>Micrococcales</taxon>
        <taxon>Micrococcaceae</taxon>
        <taxon>Glutamicibacter</taxon>
    </lineage>
</organism>
<sequence length="166" mass="18570">MLPDATARLRFRQMDQTDLDDMAAMLGDPAVMTYYPAPKTRNEASNWIAWNEENYAEYGFGLWIVETLAGDFLGDCGLTWQEVNDHLELEVGYHMKNEVQGHGFATEAANACKEFARDVLQAKTLVAIIHPENIASQRVAEKLGMKHVEDDFGGSIAVRTVMGMEL</sequence>
<dbReference type="InterPro" id="IPR016181">
    <property type="entry name" value="Acyl_CoA_acyltransferase"/>
</dbReference>
<feature type="domain" description="N-acetyltransferase" evidence="1">
    <location>
        <begin position="9"/>
        <end position="166"/>
    </location>
</feature>
<protein>
    <submittedName>
        <fullName evidence="2">GNAT family N-acetyltransferase</fullName>
    </submittedName>
</protein>
<dbReference type="RefSeq" id="WP_146277911.1">
    <property type="nucleotide sequence ID" value="NZ_CP042260.1"/>
</dbReference>
<gene>
    <name evidence="2" type="ORF">FQA45_15825</name>
</gene>
<reference evidence="2 3" key="1">
    <citation type="submission" date="2019-07" db="EMBL/GenBank/DDBJ databases">
        <title>Complete Genome Sequence of drought tolerant Plant Growth-Promoting Rhizobacterium Glutamicibacter halophytocola DR408.</title>
        <authorList>
            <person name="Nishu S.D."/>
            <person name="Lee T.K."/>
        </authorList>
    </citation>
    <scope>NUCLEOTIDE SEQUENCE [LARGE SCALE GENOMIC DNA]</scope>
    <source>
        <strain evidence="2 3">DR408</strain>
    </source>
</reference>
<dbReference type="PANTHER" id="PTHR43792">
    <property type="entry name" value="GNAT FAMILY, PUTATIVE (AFU_ORTHOLOGUE AFUA_3G00765)-RELATED-RELATED"/>
    <property type="match status" value="1"/>
</dbReference>
<dbReference type="PANTHER" id="PTHR43792:SF1">
    <property type="entry name" value="N-ACETYLTRANSFERASE DOMAIN-CONTAINING PROTEIN"/>
    <property type="match status" value="1"/>
</dbReference>
<evidence type="ECO:0000313" key="2">
    <source>
        <dbReference type="EMBL" id="QDY67655.1"/>
    </source>
</evidence>
<dbReference type="PROSITE" id="PS51186">
    <property type="entry name" value="GNAT"/>
    <property type="match status" value="1"/>
</dbReference>
<evidence type="ECO:0000313" key="3">
    <source>
        <dbReference type="Proteomes" id="UP000320717"/>
    </source>
</evidence>
<proteinExistence type="predicted"/>
<keyword evidence="3" id="KW-1185">Reference proteome</keyword>
<name>A0ABX5YDA3_9MICC</name>
<evidence type="ECO:0000259" key="1">
    <source>
        <dbReference type="PROSITE" id="PS51186"/>
    </source>
</evidence>
<accession>A0ABX5YDA3</accession>
<dbReference type="InterPro" id="IPR000182">
    <property type="entry name" value="GNAT_dom"/>
</dbReference>
<dbReference type="Pfam" id="PF13302">
    <property type="entry name" value="Acetyltransf_3"/>
    <property type="match status" value="1"/>
</dbReference>